<protein>
    <submittedName>
        <fullName evidence="2">Fpg/Nei family DNA glycosylase</fullName>
    </submittedName>
</protein>
<dbReference type="SMART" id="SM00898">
    <property type="entry name" value="Fapy_DNA_glyco"/>
    <property type="match status" value="1"/>
</dbReference>
<evidence type="ECO:0000313" key="2">
    <source>
        <dbReference type="EMBL" id="NHA69391.1"/>
    </source>
</evidence>
<dbReference type="RefSeq" id="WP_322095795.1">
    <property type="nucleotide sequence ID" value="NZ_SAYU02000057.1"/>
</dbReference>
<dbReference type="CDD" id="cd08971">
    <property type="entry name" value="AcNei2_N"/>
    <property type="match status" value="1"/>
</dbReference>
<comment type="caution">
    <text evidence="2">The sequence shown here is derived from an EMBL/GenBank/DDBJ whole genome shotgun (WGS) entry which is preliminary data.</text>
</comment>
<proteinExistence type="predicted"/>
<dbReference type="GO" id="GO:0000703">
    <property type="term" value="F:oxidized pyrimidine nucleobase lesion DNA N-glycosylase activity"/>
    <property type="evidence" value="ECO:0007669"/>
    <property type="project" value="TreeGrafter"/>
</dbReference>
<reference evidence="2" key="1">
    <citation type="submission" date="2020-03" db="EMBL/GenBank/DDBJ databases">
        <title>Phycicoccus flavus sp. nov., a novel endophytic actinobacterium isolated from branch of Kandelia candel.</title>
        <authorList>
            <person name="Tuo L."/>
        </authorList>
    </citation>
    <scope>NUCLEOTIDE SEQUENCE</scope>
    <source>
        <strain evidence="2">CMS6Z-2</strain>
    </source>
</reference>
<dbReference type="GO" id="GO:0008270">
    <property type="term" value="F:zinc ion binding"/>
    <property type="evidence" value="ECO:0007669"/>
    <property type="project" value="InterPro"/>
</dbReference>
<dbReference type="GO" id="GO:0140078">
    <property type="term" value="F:class I DNA-(apurinic or apyrimidinic site) endonuclease activity"/>
    <property type="evidence" value="ECO:0007669"/>
    <property type="project" value="InterPro"/>
</dbReference>
<keyword evidence="3" id="KW-1185">Reference proteome</keyword>
<dbReference type="SUPFAM" id="SSF81624">
    <property type="entry name" value="N-terminal domain of MutM-like DNA repair proteins"/>
    <property type="match status" value="1"/>
</dbReference>
<dbReference type="InterPro" id="IPR035937">
    <property type="entry name" value="FPG_N"/>
</dbReference>
<feature type="domain" description="Formamidopyrimidine-DNA glycosylase catalytic" evidence="1">
    <location>
        <begin position="2"/>
        <end position="112"/>
    </location>
</feature>
<dbReference type="Gene3D" id="3.20.190.10">
    <property type="entry name" value="MutM-like, N-terminal"/>
    <property type="match status" value="1"/>
</dbReference>
<dbReference type="PROSITE" id="PS51068">
    <property type="entry name" value="FPG_CAT"/>
    <property type="match status" value="1"/>
</dbReference>
<name>A0A8T6RB41_9MICO</name>
<gene>
    <name evidence="2" type="ORF">EPD83_015210</name>
</gene>
<evidence type="ECO:0000313" key="3">
    <source>
        <dbReference type="Proteomes" id="UP000287866"/>
    </source>
</evidence>
<organism evidence="2 3">
    <name type="scientific">Phycicoccus flavus</name>
    <dbReference type="NCBI Taxonomy" id="2502783"/>
    <lineage>
        <taxon>Bacteria</taxon>
        <taxon>Bacillati</taxon>
        <taxon>Actinomycetota</taxon>
        <taxon>Actinomycetes</taxon>
        <taxon>Micrococcales</taxon>
        <taxon>Intrasporangiaceae</taxon>
        <taxon>Phycicoccus</taxon>
    </lineage>
</organism>
<evidence type="ECO:0000259" key="1">
    <source>
        <dbReference type="PROSITE" id="PS51068"/>
    </source>
</evidence>
<dbReference type="Pfam" id="PF01149">
    <property type="entry name" value="Fapy_DNA_glyco"/>
    <property type="match status" value="1"/>
</dbReference>
<dbReference type="AlphaFoldDB" id="A0A8T6RB41"/>
<sequence length="124" mass="14103">MPEGDSVYRLARRLDRQLTGHVVVRSQLRHPRLATADLAGREVLDHETHGKHLLTRFGPLGDEDGSDAGLTLHSHLRMDGEWSVTRPGRRLPGRIMHEVRLVLGLDDDRTVWGLRLHDLDLVRT</sequence>
<dbReference type="PANTHER" id="PTHR42697:SF1">
    <property type="entry name" value="ENDONUCLEASE 8"/>
    <property type="match status" value="1"/>
</dbReference>
<dbReference type="InterPro" id="IPR044090">
    <property type="entry name" value="Nei2_N"/>
</dbReference>
<accession>A0A8T6RB41</accession>
<dbReference type="GO" id="GO:0006284">
    <property type="term" value="P:base-excision repair"/>
    <property type="evidence" value="ECO:0007669"/>
    <property type="project" value="InterPro"/>
</dbReference>
<dbReference type="PANTHER" id="PTHR42697">
    <property type="entry name" value="ENDONUCLEASE 8"/>
    <property type="match status" value="1"/>
</dbReference>
<feature type="non-terminal residue" evidence="2">
    <location>
        <position position="124"/>
    </location>
</feature>
<dbReference type="EMBL" id="SAYU02000057">
    <property type="protein sequence ID" value="NHA69391.1"/>
    <property type="molecule type" value="Genomic_DNA"/>
</dbReference>
<dbReference type="Proteomes" id="UP000287866">
    <property type="component" value="Unassembled WGS sequence"/>
</dbReference>
<dbReference type="InterPro" id="IPR012319">
    <property type="entry name" value="FPG_cat"/>
</dbReference>